<dbReference type="RefSeq" id="WP_089663576.1">
    <property type="nucleotide sequence ID" value="NZ_LT629745.1"/>
</dbReference>
<dbReference type="Gene3D" id="3.90.470.20">
    <property type="entry name" value="4'-phosphopantetheinyl transferase domain"/>
    <property type="match status" value="1"/>
</dbReference>
<dbReference type="GO" id="GO:0000287">
    <property type="term" value="F:magnesium ion binding"/>
    <property type="evidence" value="ECO:0007669"/>
    <property type="project" value="InterPro"/>
</dbReference>
<evidence type="ECO:0000313" key="4">
    <source>
        <dbReference type="Proteomes" id="UP000198858"/>
    </source>
</evidence>
<dbReference type="SUPFAM" id="SSF56214">
    <property type="entry name" value="4'-phosphopantetheinyl transferase"/>
    <property type="match status" value="1"/>
</dbReference>
<evidence type="ECO:0000313" key="3">
    <source>
        <dbReference type="EMBL" id="SDS39209.1"/>
    </source>
</evidence>
<organism evidence="3 4">
    <name type="scientific">Christiangramia echinicola</name>
    <dbReference type="NCBI Taxonomy" id="279359"/>
    <lineage>
        <taxon>Bacteria</taxon>
        <taxon>Pseudomonadati</taxon>
        <taxon>Bacteroidota</taxon>
        <taxon>Flavobacteriia</taxon>
        <taxon>Flavobacteriales</taxon>
        <taxon>Flavobacteriaceae</taxon>
        <taxon>Christiangramia</taxon>
    </lineage>
</organism>
<dbReference type="STRING" id="1250231.SAMN04488552_3026"/>
<dbReference type="Pfam" id="PF01648">
    <property type="entry name" value="ACPS"/>
    <property type="match status" value="1"/>
</dbReference>
<dbReference type="InterPro" id="IPR008278">
    <property type="entry name" value="4-PPantetheinyl_Trfase_dom"/>
</dbReference>
<dbReference type="EMBL" id="LT629745">
    <property type="protein sequence ID" value="SDS39209.1"/>
    <property type="molecule type" value="Genomic_DNA"/>
</dbReference>
<sequence>MIGNDIIDLKIARAEGKSDNIRFIDKVFTEFERSLILNSQDPELHLWILWSMKEAAYKAHQRIYDLPRKLNPRTFGCKYIHQENSGKVSIGSIEYSIDVLTTSEYIHSITSSGALLQMAFFNGQTSRSELLARFLSINSIEMDEIKLYKDFNGVPSIPLKNSPKKLPISLSHHGNFTAFAIPLINS</sequence>
<proteinExistence type="predicted"/>
<gene>
    <name evidence="3" type="ORF">SAMN04488552_3026</name>
</gene>
<name>A0A1H1RW47_9FLAO</name>
<accession>A0A1H1RW47</accession>
<keyword evidence="4" id="KW-1185">Reference proteome</keyword>
<dbReference type="Proteomes" id="UP000198858">
    <property type="component" value="Chromosome I"/>
</dbReference>
<reference evidence="3 4" key="1">
    <citation type="submission" date="2016-10" db="EMBL/GenBank/DDBJ databases">
        <authorList>
            <person name="Varghese N."/>
            <person name="Submissions S."/>
        </authorList>
    </citation>
    <scope>NUCLEOTIDE SEQUENCE [LARGE SCALE GENOMIC DNA]</scope>
    <source>
        <strain evidence="3 4">Mar_2010_102</strain>
    </source>
</reference>
<dbReference type="GO" id="GO:0008897">
    <property type="term" value="F:holo-[acyl-carrier-protein] synthase activity"/>
    <property type="evidence" value="ECO:0007669"/>
    <property type="project" value="InterPro"/>
</dbReference>
<evidence type="ECO:0000256" key="1">
    <source>
        <dbReference type="ARBA" id="ARBA00022679"/>
    </source>
</evidence>
<dbReference type="AlphaFoldDB" id="A0A1H1RW47"/>
<feature type="domain" description="4'-phosphopantetheinyl transferase" evidence="2">
    <location>
        <begin position="2"/>
        <end position="63"/>
    </location>
</feature>
<protein>
    <submittedName>
        <fullName evidence="3">Phosphopantetheine--protein transferase domain-containing protein</fullName>
    </submittedName>
</protein>
<evidence type="ECO:0000259" key="2">
    <source>
        <dbReference type="Pfam" id="PF01648"/>
    </source>
</evidence>
<dbReference type="InterPro" id="IPR037143">
    <property type="entry name" value="4-PPantetheinyl_Trfase_dom_sf"/>
</dbReference>
<keyword evidence="1 3" id="KW-0808">Transferase</keyword>